<dbReference type="EMBL" id="CM029037">
    <property type="protein sequence ID" value="KAG2657201.1"/>
    <property type="molecule type" value="Genomic_DNA"/>
</dbReference>
<feature type="region of interest" description="Disordered" evidence="1">
    <location>
        <begin position="153"/>
        <end position="189"/>
    </location>
</feature>
<evidence type="ECO:0000256" key="1">
    <source>
        <dbReference type="SAM" id="MobiDB-lite"/>
    </source>
</evidence>
<comment type="caution">
    <text evidence="3">The sequence shown here is derived from an EMBL/GenBank/DDBJ whole genome shotgun (WGS) entry which is preliminary data.</text>
</comment>
<feature type="transmembrane region" description="Helical" evidence="2">
    <location>
        <begin position="77"/>
        <end position="102"/>
    </location>
</feature>
<keyword evidence="2" id="KW-0812">Transmembrane</keyword>
<proteinExistence type="predicted"/>
<feature type="transmembrane region" description="Helical" evidence="2">
    <location>
        <begin position="122"/>
        <end position="145"/>
    </location>
</feature>
<name>A0A8T0X6B3_PANVG</name>
<evidence type="ECO:0000313" key="3">
    <source>
        <dbReference type="EMBL" id="KAG2657201.1"/>
    </source>
</evidence>
<keyword evidence="2" id="KW-1133">Transmembrane helix</keyword>
<evidence type="ECO:0000313" key="4">
    <source>
        <dbReference type="Proteomes" id="UP000823388"/>
    </source>
</evidence>
<feature type="compositionally biased region" description="Pro residues" evidence="1">
    <location>
        <begin position="162"/>
        <end position="171"/>
    </location>
</feature>
<gene>
    <name evidence="3" type="ORF">PVAP13_1KG205600</name>
</gene>
<evidence type="ECO:0000256" key="2">
    <source>
        <dbReference type="SAM" id="Phobius"/>
    </source>
</evidence>
<feature type="transmembrane region" description="Helical" evidence="2">
    <location>
        <begin position="43"/>
        <end position="65"/>
    </location>
</feature>
<keyword evidence="2" id="KW-0472">Membrane</keyword>
<organism evidence="3 4">
    <name type="scientific">Panicum virgatum</name>
    <name type="common">Blackwell switchgrass</name>
    <dbReference type="NCBI Taxonomy" id="38727"/>
    <lineage>
        <taxon>Eukaryota</taxon>
        <taxon>Viridiplantae</taxon>
        <taxon>Streptophyta</taxon>
        <taxon>Embryophyta</taxon>
        <taxon>Tracheophyta</taxon>
        <taxon>Spermatophyta</taxon>
        <taxon>Magnoliopsida</taxon>
        <taxon>Liliopsida</taxon>
        <taxon>Poales</taxon>
        <taxon>Poaceae</taxon>
        <taxon>PACMAD clade</taxon>
        <taxon>Panicoideae</taxon>
        <taxon>Panicodae</taxon>
        <taxon>Paniceae</taxon>
        <taxon>Panicinae</taxon>
        <taxon>Panicum</taxon>
        <taxon>Panicum sect. Hiantes</taxon>
    </lineage>
</organism>
<accession>A0A8T0X6B3</accession>
<feature type="compositionally biased region" description="Pro residues" evidence="1">
    <location>
        <begin position="178"/>
        <end position="189"/>
    </location>
</feature>
<dbReference type="Proteomes" id="UP000823388">
    <property type="component" value="Chromosome 1K"/>
</dbReference>
<sequence length="189" mass="19689">MAVCMDSWVLLFTRVTTLFFALAAVRTYTYEPSYKFHATPVGLLGFVLGLQITACVVEVTALVTSMFKGERPVPSNLVLRVSLIVFDTVLGALTYGTASAAVAVADFAMRERMLDQPRVRRLFLHGGLAFAAGASGLATAGYGVFASIRPPPPQAAPAALVAPPPPPPQQPAPAALVAPPPPPPPAPAA</sequence>
<dbReference type="AlphaFoldDB" id="A0A8T0X6B3"/>
<reference evidence="3" key="1">
    <citation type="submission" date="2020-05" db="EMBL/GenBank/DDBJ databases">
        <title>WGS assembly of Panicum virgatum.</title>
        <authorList>
            <person name="Lovell J.T."/>
            <person name="Jenkins J."/>
            <person name="Shu S."/>
            <person name="Juenger T.E."/>
            <person name="Schmutz J."/>
        </authorList>
    </citation>
    <scope>NUCLEOTIDE SEQUENCE</scope>
    <source>
        <strain evidence="3">AP13</strain>
    </source>
</reference>
<keyword evidence="4" id="KW-1185">Reference proteome</keyword>
<protein>
    <submittedName>
        <fullName evidence="3">Uncharacterized protein</fullName>
    </submittedName>
</protein>